<dbReference type="EMBL" id="AWUE01017667">
    <property type="protein sequence ID" value="OMO85794.1"/>
    <property type="molecule type" value="Genomic_DNA"/>
</dbReference>
<sequence length="295" mass="33810">MDMATKIGEGEINGEQKGQWFFLLDNFKLLDRVNEILVFFGTWSAVADGIDTSYPYFSNYLPQIPRWGRNNTRLFADPVPVSILHDIMCHLANFVAKLASDCGQSISIPVTESLQRNHVREFNCFAHPISTCFAENKGGAFTVGVEVYIKSVEIFLSFNLGVNEKIKWEPLMWDRYKRFTCMIYNSYAETPTQLIERVTKLCACEKVDLLIVTNTGQLGLTDGDPFPILEKMPFPKFRYFNPDDYTTGVFWIMWQPMFVQLEFKEFSAWELRVKVGELPSPPEQLVAGVCRSEGD</sequence>
<dbReference type="AlphaFoldDB" id="A0A1R3ITA1"/>
<protein>
    <submittedName>
        <fullName evidence="1">Uncharacterized protein</fullName>
    </submittedName>
</protein>
<dbReference type="Proteomes" id="UP000187203">
    <property type="component" value="Unassembled WGS sequence"/>
</dbReference>
<reference evidence="2" key="1">
    <citation type="submission" date="2013-09" db="EMBL/GenBank/DDBJ databases">
        <title>Corchorus olitorius genome sequencing.</title>
        <authorList>
            <person name="Alam M."/>
            <person name="Haque M.S."/>
            <person name="Islam M.S."/>
            <person name="Emdad E.M."/>
            <person name="Islam M.M."/>
            <person name="Ahmed B."/>
            <person name="Halim A."/>
            <person name="Hossen Q.M.M."/>
            <person name="Hossain M.Z."/>
            <person name="Ahmed R."/>
            <person name="Khan M.M."/>
            <person name="Islam R."/>
            <person name="Rashid M.M."/>
            <person name="Khan S.A."/>
            <person name="Rahman M.S."/>
            <person name="Alam M."/>
            <person name="Yahiya A.S."/>
            <person name="Khan M.S."/>
            <person name="Azam M.S."/>
            <person name="Haque T."/>
            <person name="Lashkar M.Z.H."/>
            <person name="Akhand A.I."/>
            <person name="Morshed G."/>
            <person name="Roy S."/>
            <person name="Uddin K.S."/>
            <person name="Rabeya T."/>
            <person name="Hossain A.S."/>
            <person name="Chowdhury A."/>
            <person name="Snigdha A.R."/>
            <person name="Mortoza M.S."/>
            <person name="Matin S.A."/>
            <person name="Hoque S.M.E."/>
            <person name="Islam M.K."/>
            <person name="Roy D.K."/>
            <person name="Haider R."/>
            <person name="Moosa M.M."/>
            <person name="Elias S.M."/>
            <person name="Hasan A.M."/>
            <person name="Jahan S."/>
            <person name="Shafiuddin M."/>
            <person name="Mahmood N."/>
            <person name="Shommy N.S."/>
        </authorList>
    </citation>
    <scope>NUCLEOTIDE SEQUENCE [LARGE SCALE GENOMIC DNA]</scope>
    <source>
        <strain evidence="2">cv. O-4</strain>
    </source>
</reference>
<organism evidence="1 2">
    <name type="scientific">Corchorus olitorius</name>
    <dbReference type="NCBI Taxonomy" id="93759"/>
    <lineage>
        <taxon>Eukaryota</taxon>
        <taxon>Viridiplantae</taxon>
        <taxon>Streptophyta</taxon>
        <taxon>Embryophyta</taxon>
        <taxon>Tracheophyta</taxon>
        <taxon>Spermatophyta</taxon>
        <taxon>Magnoliopsida</taxon>
        <taxon>eudicotyledons</taxon>
        <taxon>Gunneridae</taxon>
        <taxon>Pentapetalae</taxon>
        <taxon>rosids</taxon>
        <taxon>malvids</taxon>
        <taxon>Malvales</taxon>
        <taxon>Malvaceae</taxon>
        <taxon>Grewioideae</taxon>
        <taxon>Apeibeae</taxon>
        <taxon>Corchorus</taxon>
    </lineage>
</organism>
<accession>A0A1R3ITA1</accession>
<gene>
    <name evidence="1" type="ORF">COLO4_21440</name>
</gene>
<evidence type="ECO:0000313" key="1">
    <source>
        <dbReference type="EMBL" id="OMO85794.1"/>
    </source>
</evidence>
<proteinExistence type="predicted"/>
<comment type="caution">
    <text evidence="1">The sequence shown here is derived from an EMBL/GenBank/DDBJ whole genome shotgun (WGS) entry which is preliminary data.</text>
</comment>
<keyword evidence="2" id="KW-1185">Reference proteome</keyword>
<evidence type="ECO:0000313" key="2">
    <source>
        <dbReference type="Proteomes" id="UP000187203"/>
    </source>
</evidence>
<name>A0A1R3ITA1_9ROSI</name>